<comment type="caution">
    <text evidence="2">The sequence shown here is derived from an EMBL/GenBank/DDBJ whole genome shotgun (WGS) entry which is preliminary data.</text>
</comment>
<feature type="compositionally biased region" description="Polar residues" evidence="1">
    <location>
        <begin position="63"/>
        <end position="88"/>
    </location>
</feature>
<feature type="region of interest" description="Disordered" evidence="1">
    <location>
        <begin position="44"/>
        <end position="102"/>
    </location>
</feature>
<name>A0A9P6M985_9FUNG</name>
<keyword evidence="3" id="KW-1185">Reference proteome</keyword>
<protein>
    <recommendedName>
        <fullName evidence="4">O-fucosyltransferase family protein</fullName>
    </recommendedName>
</protein>
<sequence length="650" mass="73581">MTFKLGYGSKTERPSRNRILFICLVFSVVLFVFAAHVEWVPYLNSSSSSENSTKVQQDKPLHTGSTAPPTSNVQNESNDPSKESSQLDGNKEHNPFLTMFPPRPPAEGEQFLGYLPHSGFHNQLITLQNALRLAAYLNRTLLLPPLYLSHKREALVWKEPPALLLQWADRNKTNVAYCRDIDTSTWHHKTEKELEAMTEEEKKTGRECSLYHSWTMAPWTYFYNIPKLLTGVVGVGNQNEPIRVFGRPVMSLEWLAEYLDIKDSNKDIYFVNDTVRYAYRIVDDSETDYGVYPGSENQVDEQELYPELTPKQIAYMHRYENELLLTDLQRRPEKVLHFGSLFASDRVDARSVNHKALKDYISKGMNLWNQGIIEATTAAEKQIEAWIKETNRAAPGFLSVHLRTEDAIFEKLIPRNLGRIVAWLGQMEKQDRKYLQDNGQPEIVKRAEGTPAAPEKDKNDPKNGGKDDIGTEKGVEDNTDDPAIDPETTSLTPSSEDSVLAPTDGSTTTPTPSIQSPSTTLANVTKEDTAPTFLERCRGAPPGSPMNYMATDVHRPRHSPLLQEFLSQFPCTMFLADFPESVAVLDRIHSPLDGVHMLEYMIALMDANLAAKGREFLGTEHSTFSAYITNHLWPEYHPGRVLEEPEYSDT</sequence>
<accession>A0A9P6M985</accession>
<dbReference type="PANTHER" id="PTHR36050">
    <property type="entry name" value="O-FUCOSYLTRANSFERASE 30"/>
    <property type="match status" value="1"/>
</dbReference>
<organism evidence="2 3">
    <name type="scientific">Modicella reniformis</name>
    <dbReference type="NCBI Taxonomy" id="1440133"/>
    <lineage>
        <taxon>Eukaryota</taxon>
        <taxon>Fungi</taxon>
        <taxon>Fungi incertae sedis</taxon>
        <taxon>Mucoromycota</taxon>
        <taxon>Mortierellomycotina</taxon>
        <taxon>Mortierellomycetes</taxon>
        <taxon>Mortierellales</taxon>
        <taxon>Mortierellaceae</taxon>
        <taxon>Modicella</taxon>
    </lineage>
</organism>
<proteinExistence type="predicted"/>
<dbReference type="OrthoDB" id="1882547at2759"/>
<dbReference type="AlphaFoldDB" id="A0A9P6M985"/>
<gene>
    <name evidence="2" type="ORF">BGZ65_003638</name>
</gene>
<dbReference type="EMBL" id="JAAAHW010003667">
    <property type="protein sequence ID" value="KAF9981723.1"/>
    <property type="molecule type" value="Genomic_DNA"/>
</dbReference>
<feature type="region of interest" description="Disordered" evidence="1">
    <location>
        <begin position="434"/>
        <end position="521"/>
    </location>
</feature>
<reference evidence="2" key="1">
    <citation type="journal article" date="2020" name="Fungal Divers.">
        <title>Resolving the Mortierellaceae phylogeny through synthesis of multi-gene phylogenetics and phylogenomics.</title>
        <authorList>
            <person name="Vandepol N."/>
            <person name="Liber J."/>
            <person name="Desiro A."/>
            <person name="Na H."/>
            <person name="Kennedy M."/>
            <person name="Barry K."/>
            <person name="Grigoriev I.V."/>
            <person name="Miller A.N."/>
            <person name="O'Donnell K."/>
            <person name="Stajich J.E."/>
            <person name="Bonito G."/>
        </authorList>
    </citation>
    <scope>NUCLEOTIDE SEQUENCE</scope>
    <source>
        <strain evidence="2">MES-2147</strain>
    </source>
</reference>
<evidence type="ECO:0000313" key="2">
    <source>
        <dbReference type="EMBL" id="KAF9981723.1"/>
    </source>
</evidence>
<evidence type="ECO:0000313" key="3">
    <source>
        <dbReference type="Proteomes" id="UP000749646"/>
    </source>
</evidence>
<feature type="compositionally biased region" description="Low complexity" evidence="1">
    <location>
        <begin position="506"/>
        <end position="520"/>
    </location>
</feature>
<evidence type="ECO:0000256" key="1">
    <source>
        <dbReference type="SAM" id="MobiDB-lite"/>
    </source>
</evidence>
<dbReference type="PANTHER" id="PTHR36050:SF1">
    <property type="entry name" value="O-FUCOSYLTRANSFERASE 30"/>
    <property type="match status" value="1"/>
</dbReference>
<evidence type="ECO:0008006" key="4">
    <source>
        <dbReference type="Google" id="ProtNLM"/>
    </source>
</evidence>
<dbReference type="Proteomes" id="UP000749646">
    <property type="component" value="Unassembled WGS sequence"/>
</dbReference>
<feature type="compositionally biased region" description="Basic and acidic residues" evidence="1">
    <location>
        <begin position="443"/>
        <end position="476"/>
    </location>
</feature>
<feature type="compositionally biased region" description="Polar residues" evidence="1">
    <location>
        <begin position="487"/>
        <end position="497"/>
    </location>
</feature>